<dbReference type="SMART" id="SM00388">
    <property type="entry name" value="HisKA"/>
    <property type="match status" value="1"/>
</dbReference>
<keyword evidence="6 11" id="KW-0812">Transmembrane</keyword>
<evidence type="ECO:0000256" key="7">
    <source>
        <dbReference type="ARBA" id="ARBA00022777"/>
    </source>
</evidence>
<dbReference type="CDD" id="cd00075">
    <property type="entry name" value="HATPase"/>
    <property type="match status" value="1"/>
</dbReference>
<dbReference type="PANTHER" id="PTHR45436">
    <property type="entry name" value="SENSOR HISTIDINE KINASE YKOH"/>
    <property type="match status" value="1"/>
</dbReference>
<evidence type="ECO:0000256" key="9">
    <source>
        <dbReference type="ARBA" id="ARBA00023012"/>
    </source>
</evidence>
<dbReference type="GO" id="GO:0016301">
    <property type="term" value="F:kinase activity"/>
    <property type="evidence" value="ECO:0007669"/>
    <property type="project" value="UniProtKB-KW"/>
</dbReference>
<keyword evidence="9" id="KW-0902">Two-component regulatory system</keyword>
<dbReference type="SUPFAM" id="SSF158472">
    <property type="entry name" value="HAMP domain-like"/>
    <property type="match status" value="1"/>
</dbReference>
<comment type="subcellular location">
    <subcellularLocation>
        <location evidence="2">Cell membrane</location>
    </subcellularLocation>
</comment>
<dbReference type="Gene3D" id="6.10.340.10">
    <property type="match status" value="1"/>
</dbReference>
<dbReference type="CDD" id="cd00082">
    <property type="entry name" value="HisKA"/>
    <property type="match status" value="1"/>
</dbReference>
<evidence type="ECO:0000313" key="14">
    <source>
        <dbReference type="EMBL" id="UTI65479.1"/>
    </source>
</evidence>
<dbReference type="PRINTS" id="PR00344">
    <property type="entry name" value="BCTRLSENSOR"/>
</dbReference>
<dbReference type="SMART" id="SM00387">
    <property type="entry name" value="HATPase_c"/>
    <property type="match status" value="1"/>
</dbReference>
<dbReference type="SMART" id="SM00304">
    <property type="entry name" value="HAMP"/>
    <property type="match status" value="1"/>
</dbReference>
<dbReference type="InterPro" id="IPR050428">
    <property type="entry name" value="TCS_sensor_his_kinase"/>
</dbReference>
<keyword evidence="7 14" id="KW-0418">Kinase</keyword>
<dbReference type="EC" id="2.7.13.3" evidence="3"/>
<gene>
    <name evidence="14" type="ORF">NBH00_04510</name>
</gene>
<evidence type="ECO:0000256" key="8">
    <source>
        <dbReference type="ARBA" id="ARBA00022989"/>
    </source>
</evidence>
<keyword evidence="5" id="KW-0808">Transferase</keyword>
<dbReference type="Pfam" id="PF00512">
    <property type="entry name" value="HisKA"/>
    <property type="match status" value="1"/>
</dbReference>
<dbReference type="InterPro" id="IPR036097">
    <property type="entry name" value="HisK_dim/P_sf"/>
</dbReference>
<dbReference type="Proteomes" id="UP001056035">
    <property type="component" value="Chromosome"/>
</dbReference>
<evidence type="ECO:0000256" key="3">
    <source>
        <dbReference type="ARBA" id="ARBA00012438"/>
    </source>
</evidence>
<organism evidence="14 15">
    <name type="scientific">Paraconexibacter antarcticus</name>
    <dbReference type="NCBI Taxonomy" id="2949664"/>
    <lineage>
        <taxon>Bacteria</taxon>
        <taxon>Bacillati</taxon>
        <taxon>Actinomycetota</taxon>
        <taxon>Thermoleophilia</taxon>
        <taxon>Solirubrobacterales</taxon>
        <taxon>Paraconexibacteraceae</taxon>
        <taxon>Paraconexibacter</taxon>
    </lineage>
</organism>
<feature type="domain" description="HAMP" evidence="13">
    <location>
        <begin position="209"/>
        <end position="262"/>
    </location>
</feature>
<sequence length="508" mass="52349">MSFRRRIALLTGAAVAVSILLASTLAYVTVRGQLLGQVDSSLRGRASQFVSFVRRPLLPPPAAAVGVTGGTATPSLRAGGGSPGFGVARSRLFVRPPQRRGDIDFYDQFLTAAGTRATGPPGRGSDRLPVDGTARAIARRGAGAELRVARVGGTRVRLLTTGLPGGGAVQLGRPLKEVDTTLAHIRWLLLIVALGGIALAVVLGRIVAARAMRPLARLTETAEHVAATQDLGRRIEAPGGDEIGRLATSFNEMLDTLQVSMRALDASVHAQRQLIADASHELRTPVTSLRTNIEVLGANPDLSPELRATLVERATHQAEELTLLMNGLIDLARGEGPEGAPSTLSLDELVAGAVARARRHAPGQAFVVELEPTLVVGSHDRLARAVNNVLDNAVAWNAPGAPIAVTLAGGTLVVRDHGPGFAAGEVGQVLDRFFRGAGARDRAGSGLGLAIARQAVTAHGGAVTVANAPDGGAVVRFELAAAGVAAARVAAAREPEAAPGPAADLLRA</sequence>
<dbReference type="SUPFAM" id="SSF47384">
    <property type="entry name" value="Homodimeric domain of signal transducing histidine kinase"/>
    <property type="match status" value="1"/>
</dbReference>
<evidence type="ECO:0000256" key="6">
    <source>
        <dbReference type="ARBA" id="ARBA00022692"/>
    </source>
</evidence>
<dbReference type="Pfam" id="PF02518">
    <property type="entry name" value="HATPase_c"/>
    <property type="match status" value="1"/>
</dbReference>
<dbReference type="InterPro" id="IPR003594">
    <property type="entry name" value="HATPase_dom"/>
</dbReference>
<keyword evidence="8 11" id="KW-1133">Transmembrane helix</keyword>
<proteinExistence type="predicted"/>
<accession>A0ABY5DV87</accession>
<evidence type="ECO:0000256" key="5">
    <source>
        <dbReference type="ARBA" id="ARBA00022679"/>
    </source>
</evidence>
<protein>
    <recommendedName>
        <fullName evidence="3">histidine kinase</fullName>
        <ecNumber evidence="3">2.7.13.3</ecNumber>
    </recommendedName>
</protein>
<dbReference type="InterPro" id="IPR004358">
    <property type="entry name" value="Sig_transdc_His_kin-like_C"/>
</dbReference>
<keyword evidence="15" id="KW-1185">Reference proteome</keyword>
<dbReference type="Gene3D" id="1.10.287.130">
    <property type="match status" value="1"/>
</dbReference>
<dbReference type="Gene3D" id="3.30.565.10">
    <property type="entry name" value="Histidine kinase-like ATPase, C-terminal domain"/>
    <property type="match status" value="1"/>
</dbReference>
<evidence type="ECO:0000259" key="13">
    <source>
        <dbReference type="PROSITE" id="PS50885"/>
    </source>
</evidence>
<evidence type="ECO:0000256" key="2">
    <source>
        <dbReference type="ARBA" id="ARBA00004236"/>
    </source>
</evidence>
<dbReference type="InterPro" id="IPR036890">
    <property type="entry name" value="HATPase_C_sf"/>
</dbReference>
<name>A0ABY5DV87_9ACTN</name>
<dbReference type="CDD" id="cd06225">
    <property type="entry name" value="HAMP"/>
    <property type="match status" value="1"/>
</dbReference>
<evidence type="ECO:0000256" key="11">
    <source>
        <dbReference type="SAM" id="Phobius"/>
    </source>
</evidence>
<evidence type="ECO:0000256" key="1">
    <source>
        <dbReference type="ARBA" id="ARBA00000085"/>
    </source>
</evidence>
<dbReference type="SUPFAM" id="SSF55874">
    <property type="entry name" value="ATPase domain of HSP90 chaperone/DNA topoisomerase II/histidine kinase"/>
    <property type="match status" value="1"/>
</dbReference>
<comment type="catalytic activity">
    <reaction evidence="1">
        <text>ATP + protein L-histidine = ADP + protein N-phospho-L-histidine.</text>
        <dbReference type="EC" id="2.7.13.3"/>
    </reaction>
</comment>
<feature type="transmembrane region" description="Helical" evidence="11">
    <location>
        <begin position="187"/>
        <end position="208"/>
    </location>
</feature>
<evidence type="ECO:0000256" key="10">
    <source>
        <dbReference type="ARBA" id="ARBA00023136"/>
    </source>
</evidence>
<evidence type="ECO:0000313" key="15">
    <source>
        <dbReference type="Proteomes" id="UP001056035"/>
    </source>
</evidence>
<dbReference type="InterPro" id="IPR005467">
    <property type="entry name" value="His_kinase_dom"/>
</dbReference>
<dbReference type="PROSITE" id="PS50885">
    <property type="entry name" value="HAMP"/>
    <property type="match status" value="1"/>
</dbReference>
<evidence type="ECO:0000256" key="4">
    <source>
        <dbReference type="ARBA" id="ARBA00022553"/>
    </source>
</evidence>
<dbReference type="EMBL" id="CP098502">
    <property type="protein sequence ID" value="UTI65479.1"/>
    <property type="molecule type" value="Genomic_DNA"/>
</dbReference>
<evidence type="ECO:0000259" key="12">
    <source>
        <dbReference type="PROSITE" id="PS50109"/>
    </source>
</evidence>
<dbReference type="PANTHER" id="PTHR45436:SF5">
    <property type="entry name" value="SENSOR HISTIDINE KINASE TRCS"/>
    <property type="match status" value="1"/>
</dbReference>
<keyword evidence="4" id="KW-0597">Phosphoprotein</keyword>
<dbReference type="InterPro" id="IPR003660">
    <property type="entry name" value="HAMP_dom"/>
</dbReference>
<reference evidence="14 15" key="1">
    <citation type="submission" date="2022-06" db="EMBL/GenBank/DDBJ databases">
        <title>Paraconexibacter antarcticus.</title>
        <authorList>
            <person name="Kim C.S."/>
        </authorList>
    </citation>
    <scope>NUCLEOTIDE SEQUENCE [LARGE SCALE GENOMIC DNA]</scope>
    <source>
        <strain evidence="14 15">02-257</strain>
    </source>
</reference>
<dbReference type="PROSITE" id="PS50109">
    <property type="entry name" value="HIS_KIN"/>
    <property type="match status" value="1"/>
</dbReference>
<dbReference type="RefSeq" id="WP_254572159.1">
    <property type="nucleotide sequence ID" value="NZ_CP098502.1"/>
</dbReference>
<feature type="domain" description="Histidine kinase" evidence="12">
    <location>
        <begin position="277"/>
        <end position="483"/>
    </location>
</feature>
<dbReference type="Pfam" id="PF00672">
    <property type="entry name" value="HAMP"/>
    <property type="match status" value="1"/>
</dbReference>
<dbReference type="InterPro" id="IPR003661">
    <property type="entry name" value="HisK_dim/P_dom"/>
</dbReference>
<keyword evidence="10 11" id="KW-0472">Membrane</keyword>